<dbReference type="EMBL" id="SJOL01001971">
    <property type="protein sequence ID" value="TGZ74253.1"/>
    <property type="molecule type" value="Genomic_DNA"/>
</dbReference>
<organism evidence="1 2">
    <name type="scientific">Opisthorchis felineus</name>
    <dbReference type="NCBI Taxonomy" id="147828"/>
    <lineage>
        <taxon>Eukaryota</taxon>
        <taxon>Metazoa</taxon>
        <taxon>Spiralia</taxon>
        <taxon>Lophotrochozoa</taxon>
        <taxon>Platyhelminthes</taxon>
        <taxon>Trematoda</taxon>
        <taxon>Digenea</taxon>
        <taxon>Opisthorchiida</taxon>
        <taxon>Opisthorchiata</taxon>
        <taxon>Opisthorchiidae</taxon>
        <taxon>Opisthorchis</taxon>
    </lineage>
</organism>
<reference evidence="1 2" key="1">
    <citation type="journal article" date="2019" name="BMC Genomics">
        <title>New insights from Opisthorchis felineus genome: update on genomics of the epidemiologically important liver flukes.</title>
        <authorList>
            <person name="Ershov N.I."/>
            <person name="Mordvinov V.A."/>
            <person name="Prokhortchouk E.B."/>
            <person name="Pakharukova M.Y."/>
            <person name="Gunbin K.V."/>
            <person name="Ustyantsev K."/>
            <person name="Genaev M.A."/>
            <person name="Blinov A.G."/>
            <person name="Mazur A."/>
            <person name="Boulygina E."/>
            <person name="Tsygankova S."/>
            <person name="Khrameeva E."/>
            <person name="Chekanov N."/>
            <person name="Fan G."/>
            <person name="Xiao A."/>
            <person name="Zhang H."/>
            <person name="Xu X."/>
            <person name="Yang H."/>
            <person name="Solovyev V."/>
            <person name="Lee S.M."/>
            <person name="Liu X."/>
            <person name="Afonnikov D.A."/>
            <person name="Skryabin K.G."/>
        </authorList>
    </citation>
    <scope>NUCLEOTIDE SEQUENCE [LARGE SCALE GENOMIC DNA]</scope>
    <source>
        <strain evidence="1">AK-0245</strain>
        <tissue evidence="1">Whole organism</tissue>
    </source>
</reference>
<gene>
    <name evidence="1" type="ORF">CRM22_001034</name>
</gene>
<dbReference type="AlphaFoldDB" id="A0A4S2MCD4"/>
<name>A0A4S2MCD4_OPIFE</name>
<sequence>MYTMVQNFVESHKPISTKVPQKFHCELLSITGAKLVTSEKIWQEARRSQIDDSVSLSFVCKLNNETRHNVGSNLEYFQMTTPHAGNPSGTVQNLVLFLNYDIHL</sequence>
<dbReference type="Proteomes" id="UP000308267">
    <property type="component" value="Unassembled WGS sequence"/>
</dbReference>
<comment type="caution">
    <text evidence="1">The sequence shown here is derived from an EMBL/GenBank/DDBJ whole genome shotgun (WGS) entry which is preliminary data.</text>
</comment>
<evidence type="ECO:0000313" key="1">
    <source>
        <dbReference type="EMBL" id="TGZ74253.1"/>
    </source>
</evidence>
<evidence type="ECO:0000313" key="2">
    <source>
        <dbReference type="Proteomes" id="UP000308267"/>
    </source>
</evidence>
<keyword evidence="2" id="KW-1185">Reference proteome</keyword>
<proteinExistence type="predicted"/>
<accession>A0A4S2MCD4</accession>
<protein>
    <submittedName>
        <fullName evidence="1">Uncharacterized protein</fullName>
    </submittedName>
</protein>